<dbReference type="InterPro" id="IPR051706">
    <property type="entry name" value="Glycosyltransferase_domain"/>
</dbReference>
<evidence type="ECO:0000313" key="4">
    <source>
        <dbReference type="EMBL" id="CAL1134961.1"/>
    </source>
</evidence>
<evidence type="ECO:0000256" key="2">
    <source>
        <dbReference type="SAM" id="SignalP"/>
    </source>
</evidence>
<dbReference type="GO" id="GO:0000030">
    <property type="term" value="F:mannosyltransferase activity"/>
    <property type="evidence" value="ECO:0007669"/>
    <property type="project" value="TreeGrafter"/>
</dbReference>
<dbReference type="GO" id="GO:0016020">
    <property type="term" value="C:membrane"/>
    <property type="evidence" value="ECO:0007669"/>
    <property type="project" value="GOC"/>
</dbReference>
<dbReference type="PANTHER" id="PTHR32385:SF15">
    <property type="entry name" value="INOSITOL PHOSPHOCERAMIDE MANNOSYLTRANSFERASE 1"/>
    <property type="match status" value="1"/>
</dbReference>
<protein>
    <submittedName>
        <fullName evidence="5">Initiation-specific alpha-1,6-mannosyltransferase</fullName>
    </submittedName>
</protein>
<dbReference type="GO" id="GO:0051999">
    <property type="term" value="P:mannosyl-inositol phosphorylceramide biosynthetic process"/>
    <property type="evidence" value="ECO:0007669"/>
    <property type="project" value="TreeGrafter"/>
</dbReference>
<organism evidence="3">
    <name type="scientific">Cladocopium goreaui</name>
    <dbReference type="NCBI Taxonomy" id="2562237"/>
    <lineage>
        <taxon>Eukaryota</taxon>
        <taxon>Sar</taxon>
        <taxon>Alveolata</taxon>
        <taxon>Dinophyceae</taxon>
        <taxon>Suessiales</taxon>
        <taxon>Symbiodiniaceae</taxon>
        <taxon>Cladocopium</taxon>
    </lineage>
</organism>
<feature type="chain" id="PRO_5043269903" evidence="2">
    <location>
        <begin position="34"/>
        <end position="362"/>
    </location>
</feature>
<keyword evidence="6" id="KW-1185">Reference proteome</keyword>
<feature type="signal peptide" evidence="2">
    <location>
        <begin position="1"/>
        <end position="33"/>
    </location>
</feature>
<dbReference type="Gene3D" id="3.90.550.20">
    <property type="match status" value="1"/>
</dbReference>
<name>A0A9P1BY23_9DINO</name>
<proteinExistence type="predicted"/>
<keyword evidence="2" id="KW-0732">Signal</keyword>
<dbReference type="EMBL" id="CAMXCT030000646">
    <property type="protein sequence ID" value="CAL4768898.1"/>
    <property type="molecule type" value="Genomic_DNA"/>
</dbReference>
<sequence>MLDTLDAGHVRMPAMPRLLAIFCSLILCSCSHSLESCKSSKIEHEETSNLMTHLAQQFQTNVSTEREALPSQIPRKLLFTYKTNLFKAEQGHLSTQEKILLANMKRTVRVFQNMTGGAPDVEMWDDQDCFTALEKLQMKEGPELALDFRREAVGMIKSDICRLVMLYNTGGYYFDIDVAPLDALHKALDPRATFVTTKIKDGLFFQAFLATTPKHPVIRKSLTMFKTWYDEYSAPGQNKEKLRQETGGGNIGTALLARSFKEWSSSTSESPLLVHHAGKGGHVSQFFQEWQFEMQGQGVAPRERRHFSYDDYCDWGAVDTRTNTVVLIARVYDWRSNKICEASKLSKFPANGLANFLGLSLP</sequence>
<dbReference type="EMBL" id="CAMXCT020000646">
    <property type="protein sequence ID" value="CAL1134961.1"/>
    <property type="molecule type" value="Genomic_DNA"/>
</dbReference>
<reference evidence="4" key="2">
    <citation type="submission" date="2024-04" db="EMBL/GenBank/DDBJ databases">
        <authorList>
            <person name="Chen Y."/>
            <person name="Shah S."/>
            <person name="Dougan E. K."/>
            <person name="Thang M."/>
            <person name="Chan C."/>
        </authorList>
    </citation>
    <scope>NUCLEOTIDE SEQUENCE [LARGE SCALE GENOMIC DNA]</scope>
</reference>
<dbReference type="PANTHER" id="PTHR32385">
    <property type="entry name" value="MANNOSYL PHOSPHORYLINOSITOL CERAMIDE SYNTHASE"/>
    <property type="match status" value="1"/>
</dbReference>
<dbReference type="Pfam" id="PF04488">
    <property type="entry name" value="Gly_transf_sug"/>
    <property type="match status" value="1"/>
</dbReference>
<evidence type="ECO:0000313" key="5">
    <source>
        <dbReference type="EMBL" id="CAL4768898.1"/>
    </source>
</evidence>
<evidence type="ECO:0000256" key="1">
    <source>
        <dbReference type="ARBA" id="ARBA00022679"/>
    </source>
</evidence>
<accession>A0A9P1BY23</accession>
<dbReference type="SUPFAM" id="SSF53448">
    <property type="entry name" value="Nucleotide-diphospho-sugar transferases"/>
    <property type="match status" value="1"/>
</dbReference>
<evidence type="ECO:0000313" key="3">
    <source>
        <dbReference type="EMBL" id="CAI3981586.1"/>
    </source>
</evidence>
<dbReference type="InterPro" id="IPR007577">
    <property type="entry name" value="GlycoTrfase_DXD_sugar-bd_CS"/>
</dbReference>
<dbReference type="AlphaFoldDB" id="A0A9P1BY23"/>
<dbReference type="OrthoDB" id="409543at2759"/>
<reference evidence="3" key="1">
    <citation type="submission" date="2022-10" db="EMBL/GenBank/DDBJ databases">
        <authorList>
            <person name="Chen Y."/>
            <person name="Dougan E. K."/>
            <person name="Chan C."/>
            <person name="Rhodes N."/>
            <person name="Thang M."/>
        </authorList>
    </citation>
    <scope>NUCLEOTIDE SEQUENCE</scope>
</reference>
<dbReference type="EMBL" id="CAMXCT010000646">
    <property type="protein sequence ID" value="CAI3981586.1"/>
    <property type="molecule type" value="Genomic_DNA"/>
</dbReference>
<dbReference type="InterPro" id="IPR029044">
    <property type="entry name" value="Nucleotide-diphossugar_trans"/>
</dbReference>
<keyword evidence="1" id="KW-0808">Transferase</keyword>
<comment type="caution">
    <text evidence="3">The sequence shown here is derived from an EMBL/GenBank/DDBJ whole genome shotgun (WGS) entry which is preliminary data.</text>
</comment>
<evidence type="ECO:0000313" key="6">
    <source>
        <dbReference type="Proteomes" id="UP001152797"/>
    </source>
</evidence>
<dbReference type="Proteomes" id="UP001152797">
    <property type="component" value="Unassembled WGS sequence"/>
</dbReference>
<gene>
    <name evidence="3" type="ORF">C1SCF055_LOCUS9358</name>
</gene>